<accession>A0AA40HMX9</accession>
<dbReference type="EMBL" id="JAULJE010000016">
    <property type="protein sequence ID" value="KAK1333732.1"/>
    <property type="molecule type" value="Genomic_DNA"/>
</dbReference>
<gene>
    <name evidence="2" type="ORF">QTO34_006119</name>
</gene>
<sequence length="460" mass="51707">MHQECPPQEGNPHQEKSASYNLCRTDISKQLKMSNTSVASVAQWLSVNLRIRRSRFDSRPESLYLYPKGRAAGTSSPLAPGTQHPGRDLGFPLAAGRHWGPGFPRSPGFVWKVIRKDTYFITNTNPQENKRVRSDESHEIPACITYLVSVESCAEFAELAKENAAPVSHCPSCQCFPDVCTQDPQEPPAAAEATRKGQKGLGEPKSLVQNRAVSVSEENHVSESTKPLPYTRDRDRGKKFGFSLFWRGMSRKEKSRTEHSSFSAQFPPEEWPVRDEDNLDNIPRDIEHEIIKRINPVLTVDNLIKHTILMQKYEEQKKYNSQGTSTDMLTVGHKYPSREGGTQSGCNYEEDPSVAECVQTSASAERSIFDYYSSRKASSEAETPRDCVGDTGKKAACWSQSAQNQEMRKQFTQKLELFNTTHMPVMAQDIQHEHSHLEGTENHSMAGDSGIDSPRRESLE</sequence>
<dbReference type="Proteomes" id="UP001177744">
    <property type="component" value="Unassembled WGS sequence"/>
</dbReference>
<dbReference type="InterPro" id="IPR040126">
    <property type="entry name" value="STOX1/2"/>
</dbReference>
<dbReference type="AlphaFoldDB" id="A0AA40HMX9"/>
<feature type="compositionally biased region" description="Basic and acidic residues" evidence="1">
    <location>
        <begin position="430"/>
        <end position="441"/>
    </location>
</feature>
<keyword evidence="3" id="KW-1185">Reference proteome</keyword>
<dbReference type="GO" id="GO:0000977">
    <property type="term" value="F:RNA polymerase II transcription regulatory region sequence-specific DNA binding"/>
    <property type="evidence" value="ECO:0007669"/>
    <property type="project" value="TreeGrafter"/>
</dbReference>
<evidence type="ECO:0000313" key="3">
    <source>
        <dbReference type="Proteomes" id="UP001177744"/>
    </source>
</evidence>
<dbReference type="PANTHER" id="PTHR22437:SF1">
    <property type="entry name" value="STORKHEAD-BOX PROTEIN 1"/>
    <property type="match status" value="1"/>
</dbReference>
<dbReference type="PANTHER" id="PTHR22437">
    <property type="entry name" value="WINGED HELIX DOMAIN-CONTAINING PROTEIN"/>
    <property type="match status" value="1"/>
</dbReference>
<proteinExistence type="predicted"/>
<dbReference type="GO" id="GO:0006357">
    <property type="term" value="P:regulation of transcription by RNA polymerase II"/>
    <property type="evidence" value="ECO:0007669"/>
    <property type="project" value="InterPro"/>
</dbReference>
<evidence type="ECO:0008006" key="4">
    <source>
        <dbReference type="Google" id="ProtNLM"/>
    </source>
</evidence>
<name>A0AA40HMX9_CNENI</name>
<comment type="caution">
    <text evidence="2">The sequence shown here is derived from an EMBL/GenBank/DDBJ whole genome shotgun (WGS) entry which is preliminary data.</text>
</comment>
<reference evidence="2" key="1">
    <citation type="submission" date="2023-06" db="EMBL/GenBank/DDBJ databases">
        <title>Reference genome for the Northern bat (Eptesicus nilssonii), a most northern bat species.</title>
        <authorList>
            <person name="Laine V.N."/>
            <person name="Pulliainen A.T."/>
            <person name="Lilley T.M."/>
        </authorList>
    </citation>
    <scope>NUCLEOTIDE SEQUENCE</scope>
    <source>
        <strain evidence="2">BLF_Eptnil</strain>
        <tissue evidence="2">Kidney</tissue>
    </source>
</reference>
<feature type="region of interest" description="Disordered" evidence="1">
    <location>
        <begin position="429"/>
        <end position="460"/>
    </location>
</feature>
<protein>
    <recommendedName>
        <fullName evidence="4">Storkhead box 1</fullName>
    </recommendedName>
</protein>
<evidence type="ECO:0000256" key="1">
    <source>
        <dbReference type="SAM" id="MobiDB-lite"/>
    </source>
</evidence>
<dbReference type="GO" id="GO:0005737">
    <property type="term" value="C:cytoplasm"/>
    <property type="evidence" value="ECO:0007669"/>
    <property type="project" value="TreeGrafter"/>
</dbReference>
<evidence type="ECO:0000313" key="2">
    <source>
        <dbReference type="EMBL" id="KAK1333732.1"/>
    </source>
</evidence>
<organism evidence="2 3">
    <name type="scientific">Cnephaeus nilssonii</name>
    <name type="common">Northern bat</name>
    <name type="synonym">Eptesicus nilssonii</name>
    <dbReference type="NCBI Taxonomy" id="3371016"/>
    <lineage>
        <taxon>Eukaryota</taxon>
        <taxon>Metazoa</taxon>
        <taxon>Chordata</taxon>
        <taxon>Craniata</taxon>
        <taxon>Vertebrata</taxon>
        <taxon>Euteleostomi</taxon>
        <taxon>Mammalia</taxon>
        <taxon>Eutheria</taxon>
        <taxon>Laurasiatheria</taxon>
        <taxon>Chiroptera</taxon>
        <taxon>Yangochiroptera</taxon>
        <taxon>Vespertilionidae</taxon>
        <taxon>Cnephaeus</taxon>
    </lineage>
</organism>
<feature type="region of interest" description="Disordered" evidence="1">
    <location>
        <begin position="184"/>
        <end position="233"/>
    </location>
</feature>
<dbReference type="GO" id="GO:0005634">
    <property type="term" value="C:nucleus"/>
    <property type="evidence" value="ECO:0007669"/>
    <property type="project" value="TreeGrafter"/>
</dbReference>